<comment type="caution">
    <text evidence="1">The sequence shown here is derived from an EMBL/GenBank/DDBJ whole genome shotgun (WGS) entry which is preliminary data.</text>
</comment>
<evidence type="ECO:0000313" key="1">
    <source>
        <dbReference type="EMBL" id="KAK2653869.1"/>
    </source>
</evidence>
<dbReference type="PANTHER" id="PTHR33116:SF75">
    <property type="entry name" value="RIBONUCLEASE H PROTEIN"/>
    <property type="match status" value="1"/>
</dbReference>
<evidence type="ECO:0000313" key="2">
    <source>
        <dbReference type="Proteomes" id="UP001280121"/>
    </source>
</evidence>
<gene>
    <name evidence="1" type="ORF">Ddye_013725</name>
</gene>
<keyword evidence="2" id="KW-1185">Reference proteome</keyword>
<proteinExistence type="predicted"/>
<sequence>MDLLLNVKRILQCFELVSELKINFHKSSLVKIGKKSPNDATWAKAFKCNLSFLKMTYLELPLGGNSRRESLCQPNIKKVEDRLALWRRCLFSKGGRLVFIKAVSSSLSIYYMSIFGIPAGVAKKIEKLQNDFFWNDGIFKKRVHVMDWVSLCKSKRLGGLGIGRIKDKGLSLMAKWIWRFGNEHGSLWKRDPLC</sequence>
<dbReference type="EMBL" id="JANJYI010000004">
    <property type="protein sequence ID" value="KAK2653869.1"/>
    <property type="molecule type" value="Genomic_DNA"/>
</dbReference>
<dbReference type="PANTHER" id="PTHR33116">
    <property type="entry name" value="REVERSE TRANSCRIPTASE ZINC-BINDING DOMAIN-CONTAINING PROTEIN-RELATED-RELATED"/>
    <property type="match status" value="1"/>
</dbReference>
<protein>
    <submittedName>
        <fullName evidence="1">Uncharacterized protein</fullName>
    </submittedName>
</protein>
<dbReference type="Proteomes" id="UP001280121">
    <property type="component" value="Unassembled WGS sequence"/>
</dbReference>
<organism evidence="1 2">
    <name type="scientific">Dipteronia dyeriana</name>
    <dbReference type="NCBI Taxonomy" id="168575"/>
    <lineage>
        <taxon>Eukaryota</taxon>
        <taxon>Viridiplantae</taxon>
        <taxon>Streptophyta</taxon>
        <taxon>Embryophyta</taxon>
        <taxon>Tracheophyta</taxon>
        <taxon>Spermatophyta</taxon>
        <taxon>Magnoliopsida</taxon>
        <taxon>eudicotyledons</taxon>
        <taxon>Gunneridae</taxon>
        <taxon>Pentapetalae</taxon>
        <taxon>rosids</taxon>
        <taxon>malvids</taxon>
        <taxon>Sapindales</taxon>
        <taxon>Sapindaceae</taxon>
        <taxon>Hippocastanoideae</taxon>
        <taxon>Acereae</taxon>
        <taxon>Dipteronia</taxon>
    </lineage>
</organism>
<reference evidence="1" key="1">
    <citation type="journal article" date="2023" name="Plant J.">
        <title>Genome sequences and population genomics provide insights into the demographic history, inbreeding, and mutation load of two 'living fossil' tree species of Dipteronia.</title>
        <authorList>
            <person name="Feng Y."/>
            <person name="Comes H.P."/>
            <person name="Chen J."/>
            <person name="Zhu S."/>
            <person name="Lu R."/>
            <person name="Zhang X."/>
            <person name="Li P."/>
            <person name="Qiu J."/>
            <person name="Olsen K.M."/>
            <person name="Qiu Y."/>
        </authorList>
    </citation>
    <scope>NUCLEOTIDE SEQUENCE</scope>
    <source>
        <strain evidence="1">KIB01</strain>
    </source>
</reference>
<accession>A0AAD9X6T9</accession>
<name>A0AAD9X6T9_9ROSI</name>
<dbReference type="AlphaFoldDB" id="A0AAD9X6T9"/>